<comment type="subcellular location">
    <subcellularLocation>
        <location evidence="1">Membrane</location>
        <topology evidence="1">Multi-pass membrane protein</topology>
    </subcellularLocation>
</comment>
<feature type="transmembrane region" description="Helical" evidence="8">
    <location>
        <begin position="89"/>
        <end position="107"/>
    </location>
</feature>
<dbReference type="Pfam" id="PF01040">
    <property type="entry name" value="UbiA"/>
    <property type="match status" value="1"/>
</dbReference>
<comment type="caution">
    <text evidence="9">The sequence shown here is derived from an EMBL/GenBank/DDBJ whole genome shotgun (WGS) entry which is preliminary data.</text>
</comment>
<dbReference type="OrthoDB" id="9767568at2"/>
<dbReference type="GO" id="GO:0004659">
    <property type="term" value="F:prenyltransferase activity"/>
    <property type="evidence" value="ECO:0007669"/>
    <property type="project" value="InterPro"/>
</dbReference>
<evidence type="ECO:0000256" key="3">
    <source>
        <dbReference type="ARBA" id="ARBA00022428"/>
    </source>
</evidence>
<dbReference type="GO" id="GO:0042371">
    <property type="term" value="P:vitamin K biosynthetic process"/>
    <property type="evidence" value="ECO:0007669"/>
    <property type="project" value="TreeGrafter"/>
</dbReference>
<dbReference type="PANTHER" id="PTHR13929:SF0">
    <property type="entry name" value="UBIA PRENYLTRANSFERASE DOMAIN-CONTAINING PROTEIN 1"/>
    <property type="match status" value="1"/>
</dbReference>
<evidence type="ECO:0000256" key="7">
    <source>
        <dbReference type="ARBA" id="ARBA00023136"/>
    </source>
</evidence>
<evidence type="ECO:0000256" key="1">
    <source>
        <dbReference type="ARBA" id="ARBA00004141"/>
    </source>
</evidence>
<feature type="transmembrane region" description="Helical" evidence="8">
    <location>
        <begin position="113"/>
        <end position="132"/>
    </location>
</feature>
<keyword evidence="5 8" id="KW-0812">Transmembrane</keyword>
<dbReference type="RefSeq" id="WP_126814944.1">
    <property type="nucleotide sequence ID" value="NZ_NGKC01000019.1"/>
</dbReference>
<feature type="transmembrane region" description="Helical" evidence="8">
    <location>
        <begin position="12"/>
        <end position="32"/>
    </location>
</feature>
<proteinExistence type="predicted"/>
<dbReference type="GO" id="GO:0016020">
    <property type="term" value="C:membrane"/>
    <property type="evidence" value="ECO:0007669"/>
    <property type="project" value="UniProtKB-SubCell"/>
</dbReference>
<dbReference type="InterPro" id="IPR000537">
    <property type="entry name" value="UbiA_prenyltransferase"/>
</dbReference>
<evidence type="ECO:0000256" key="5">
    <source>
        <dbReference type="ARBA" id="ARBA00022692"/>
    </source>
</evidence>
<feature type="transmembrane region" description="Helical" evidence="8">
    <location>
        <begin position="38"/>
        <end position="58"/>
    </location>
</feature>
<sequence>MTREIFFELVEIRTKLASLFPFLIGLLFSKFYFQQLNIHHMIVFFVGMLVFDMATTAINNFMDFRKAQDADYRKNHNIIGKAGLNEKKVGLLILGMITLASLIGIYLTVQTSMLLLLIGGVCFFIGIFYTFGPIPLSRMPLGELFSGGTMGFGIFFITIYLNTYDLGIIDFSLTDWQFVLKGDIQSLLVIILASLPMVFTIANIMLANNICDLEQDIRNHRYTLPFYIGKETGIQLFGLLMYSCYVAVTLGVVIGVYRWPMLLTWGTFPLIYKNIRKFKQEQSKSLTFPLAIQNLVVFNTAQIIGLLISLIF</sequence>
<evidence type="ECO:0000256" key="6">
    <source>
        <dbReference type="ARBA" id="ARBA00022989"/>
    </source>
</evidence>
<reference evidence="9 10" key="1">
    <citation type="submission" date="2017-05" db="EMBL/GenBank/DDBJ databases">
        <title>Vagococcus spp. assemblies.</title>
        <authorList>
            <person name="Gulvik C.A."/>
        </authorList>
    </citation>
    <scope>NUCLEOTIDE SEQUENCE [LARGE SCALE GENOMIC DNA]</scope>
    <source>
        <strain evidence="9 10">LMG 24798</strain>
    </source>
</reference>
<feature type="transmembrane region" description="Helical" evidence="8">
    <location>
        <begin position="184"/>
        <end position="211"/>
    </location>
</feature>
<dbReference type="InterPro" id="IPR026046">
    <property type="entry name" value="UBIAD1"/>
</dbReference>
<dbReference type="CDD" id="cd13962">
    <property type="entry name" value="PT_UbiA_UBIAD1"/>
    <property type="match status" value="1"/>
</dbReference>
<evidence type="ECO:0000256" key="2">
    <source>
        <dbReference type="ARBA" id="ARBA00004863"/>
    </source>
</evidence>
<feature type="transmembrane region" description="Helical" evidence="8">
    <location>
        <begin position="232"/>
        <end position="257"/>
    </location>
</feature>
<dbReference type="PANTHER" id="PTHR13929">
    <property type="entry name" value="1,4-DIHYDROXY-2-NAPHTHOATE OCTAPRENYLTRANSFERASE"/>
    <property type="match status" value="1"/>
</dbReference>
<dbReference type="UniPathway" id="UPA00079"/>
<dbReference type="InterPro" id="IPR044878">
    <property type="entry name" value="UbiA_sf"/>
</dbReference>
<accession>A0A430AMV1</accession>
<dbReference type="GO" id="GO:0009234">
    <property type="term" value="P:menaquinone biosynthetic process"/>
    <property type="evidence" value="ECO:0007669"/>
    <property type="project" value="UniProtKB-UniPathway"/>
</dbReference>
<keyword evidence="3" id="KW-0474">Menaquinone biosynthesis</keyword>
<feature type="transmembrane region" description="Helical" evidence="8">
    <location>
        <begin position="144"/>
        <end position="164"/>
    </location>
</feature>
<organism evidence="9 10">
    <name type="scientific">Vagococcus acidifermentans</name>
    <dbReference type="NCBI Taxonomy" id="564710"/>
    <lineage>
        <taxon>Bacteria</taxon>
        <taxon>Bacillati</taxon>
        <taxon>Bacillota</taxon>
        <taxon>Bacilli</taxon>
        <taxon>Lactobacillales</taxon>
        <taxon>Enterococcaceae</taxon>
        <taxon>Vagococcus</taxon>
    </lineage>
</organism>
<keyword evidence="7 8" id="KW-0472">Membrane</keyword>
<dbReference type="Proteomes" id="UP000286773">
    <property type="component" value="Unassembled WGS sequence"/>
</dbReference>
<dbReference type="PIRSF" id="PIRSF005355">
    <property type="entry name" value="UBIAD1"/>
    <property type="match status" value="1"/>
</dbReference>
<dbReference type="AlphaFoldDB" id="A0A430AMV1"/>
<keyword evidence="10" id="KW-1185">Reference proteome</keyword>
<evidence type="ECO:0000313" key="10">
    <source>
        <dbReference type="Proteomes" id="UP000286773"/>
    </source>
</evidence>
<protein>
    <submittedName>
        <fullName evidence="9">1,4-dihydroxy-2-naphthoate polyprenyltransferase</fullName>
    </submittedName>
</protein>
<keyword evidence="6 8" id="KW-1133">Transmembrane helix</keyword>
<feature type="transmembrane region" description="Helical" evidence="8">
    <location>
        <begin position="291"/>
        <end position="311"/>
    </location>
</feature>
<evidence type="ECO:0000256" key="8">
    <source>
        <dbReference type="SAM" id="Phobius"/>
    </source>
</evidence>
<dbReference type="EMBL" id="NGKC01000019">
    <property type="protein sequence ID" value="RSU09415.1"/>
    <property type="molecule type" value="Genomic_DNA"/>
</dbReference>
<gene>
    <name evidence="9" type="ORF">CBF27_12820</name>
</gene>
<keyword evidence="4 9" id="KW-0808">Transferase</keyword>
<comment type="pathway">
    <text evidence="2">Quinol/quinone metabolism; menaquinone biosynthesis.</text>
</comment>
<dbReference type="NCBIfam" id="NF009926">
    <property type="entry name" value="PRK13387.1"/>
    <property type="match status" value="1"/>
</dbReference>
<evidence type="ECO:0000256" key="4">
    <source>
        <dbReference type="ARBA" id="ARBA00022679"/>
    </source>
</evidence>
<dbReference type="Gene3D" id="1.10.357.140">
    <property type="entry name" value="UbiA prenyltransferase"/>
    <property type="match status" value="1"/>
</dbReference>
<evidence type="ECO:0000313" key="9">
    <source>
        <dbReference type="EMBL" id="RSU09415.1"/>
    </source>
</evidence>
<dbReference type="NCBIfam" id="NF004752">
    <property type="entry name" value="PRK06080.1-4"/>
    <property type="match status" value="1"/>
</dbReference>
<name>A0A430AMV1_9ENTE</name>